<protein>
    <submittedName>
        <fullName evidence="1">Uncharacterized protein</fullName>
    </submittedName>
</protein>
<dbReference type="AlphaFoldDB" id="A0A8X6LJR3"/>
<sequence length="149" mass="16752">MTVGQFYEPLLHNIATSTVVGSGLFQRGPVLAPVLADKIIEAPSCNRYGLERSCRPLIFQNQRVIKITFPKVKVEFEKNYLQGKVISGSLQSGKFMCDPKICPLTYLDVFFTSSIGDVRGGARKFTRRPPVPQNRRKIFPLDSITLMLM</sequence>
<comment type="caution">
    <text evidence="1">The sequence shown here is derived from an EMBL/GenBank/DDBJ whole genome shotgun (WGS) entry which is preliminary data.</text>
</comment>
<reference evidence="1" key="1">
    <citation type="submission" date="2020-07" db="EMBL/GenBank/DDBJ databases">
        <title>Multicomponent nature underlies the extraordinary mechanical properties of spider dragline silk.</title>
        <authorList>
            <person name="Kono N."/>
            <person name="Nakamura H."/>
            <person name="Mori M."/>
            <person name="Yoshida Y."/>
            <person name="Ohtoshi R."/>
            <person name="Malay A.D."/>
            <person name="Moran D.A.P."/>
            <person name="Tomita M."/>
            <person name="Numata K."/>
            <person name="Arakawa K."/>
        </authorList>
    </citation>
    <scope>NUCLEOTIDE SEQUENCE</scope>
</reference>
<name>A0A8X6LJR3_TRICU</name>
<gene>
    <name evidence="1" type="ORF">TNCT_402731</name>
</gene>
<organism evidence="1 2">
    <name type="scientific">Trichonephila clavata</name>
    <name type="common">Joro spider</name>
    <name type="synonym">Nephila clavata</name>
    <dbReference type="NCBI Taxonomy" id="2740835"/>
    <lineage>
        <taxon>Eukaryota</taxon>
        <taxon>Metazoa</taxon>
        <taxon>Ecdysozoa</taxon>
        <taxon>Arthropoda</taxon>
        <taxon>Chelicerata</taxon>
        <taxon>Arachnida</taxon>
        <taxon>Araneae</taxon>
        <taxon>Araneomorphae</taxon>
        <taxon>Entelegynae</taxon>
        <taxon>Araneoidea</taxon>
        <taxon>Nephilidae</taxon>
        <taxon>Trichonephila</taxon>
    </lineage>
</organism>
<evidence type="ECO:0000313" key="1">
    <source>
        <dbReference type="EMBL" id="GFR10902.1"/>
    </source>
</evidence>
<keyword evidence="2" id="KW-1185">Reference proteome</keyword>
<dbReference type="Proteomes" id="UP000887116">
    <property type="component" value="Unassembled WGS sequence"/>
</dbReference>
<proteinExistence type="predicted"/>
<evidence type="ECO:0000313" key="2">
    <source>
        <dbReference type="Proteomes" id="UP000887116"/>
    </source>
</evidence>
<accession>A0A8X6LJR3</accession>
<dbReference type="EMBL" id="BMAO01026601">
    <property type="protein sequence ID" value="GFR10902.1"/>
    <property type="molecule type" value="Genomic_DNA"/>
</dbReference>